<organism evidence="9 10">
    <name type="scientific">Anaeramoeba flamelloides</name>
    <dbReference type="NCBI Taxonomy" id="1746091"/>
    <lineage>
        <taxon>Eukaryota</taxon>
        <taxon>Metamonada</taxon>
        <taxon>Anaeramoebidae</taxon>
        <taxon>Anaeramoeba</taxon>
    </lineage>
</organism>
<dbReference type="Gene3D" id="3.30.40.10">
    <property type="entry name" value="Zinc/RING finger domain, C3HC4 (zinc finger)"/>
    <property type="match status" value="1"/>
</dbReference>
<comment type="similarity">
    <text evidence="2">Belongs to the ING family.</text>
</comment>
<feature type="region of interest" description="Disordered" evidence="7">
    <location>
        <begin position="409"/>
        <end position="437"/>
    </location>
</feature>
<feature type="compositionally biased region" description="Acidic residues" evidence="7">
    <location>
        <begin position="47"/>
        <end position="59"/>
    </location>
</feature>
<feature type="region of interest" description="Disordered" evidence="7">
    <location>
        <begin position="129"/>
        <end position="150"/>
    </location>
</feature>
<evidence type="ECO:0000256" key="4">
    <source>
        <dbReference type="ARBA" id="ARBA00022771"/>
    </source>
</evidence>
<keyword evidence="3" id="KW-0479">Metal-binding</keyword>
<keyword evidence="5" id="KW-0862">Zinc</keyword>
<evidence type="ECO:0000256" key="2">
    <source>
        <dbReference type="ARBA" id="ARBA00010210"/>
    </source>
</evidence>
<name>A0AAV7YKD2_9EUKA</name>
<feature type="compositionally biased region" description="Basic and acidic residues" evidence="7">
    <location>
        <begin position="81"/>
        <end position="90"/>
    </location>
</feature>
<feature type="region of interest" description="Disordered" evidence="7">
    <location>
        <begin position="39"/>
        <end position="105"/>
    </location>
</feature>
<dbReference type="InterPro" id="IPR013083">
    <property type="entry name" value="Znf_RING/FYVE/PHD"/>
</dbReference>
<evidence type="ECO:0000256" key="1">
    <source>
        <dbReference type="ARBA" id="ARBA00004123"/>
    </source>
</evidence>
<dbReference type="AlphaFoldDB" id="A0AAV7YKD2"/>
<dbReference type="InterPro" id="IPR011011">
    <property type="entry name" value="Znf_FYVE_PHD"/>
</dbReference>
<dbReference type="GO" id="GO:0005634">
    <property type="term" value="C:nucleus"/>
    <property type="evidence" value="ECO:0007669"/>
    <property type="project" value="UniProtKB-SubCell"/>
</dbReference>
<comment type="subcellular location">
    <subcellularLocation>
        <location evidence="1">Nucleus</location>
    </subcellularLocation>
</comment>
<dbReference type="SUPFAM" id="SSF57903">
    <property type="entry name" value="FYVE/PHD zinc finger"/>
    <property type="match status" value="1"/>
</dbReference>
<feature type="compositionally biased region" description="Polar residues" evidence="7">
    <location>
        <begin position="427"/>
        <end position="436"/>
    </location>
</feature>
<dbReference type="InterPro" id="IPR028651">
    <property type="entry name" value="ING_fam"/>
</dbReference>
<accession>A0AAV7YKD2</accession>
<dbReference type="EMBL" id="JANTQA010000051">
    <property type="protein sequence ID" value="KAJ3430306.1"/>
    <property type="molecule type" value="Genomic_DNA"/>
</dbReference>
<keyword evidence="4" id="KW-0863">Zinc-finger</keyword>
<dbReference type="PANTHER" id="PTHR10333">
    <property type="entry name" value="INHIBITOR OF GROWTH PROTEIN"/>
    <property type="match status" value="1"/>
</dbReference>
<dbReference type="InterPro" id="IPR001965">
    <property type="entry name" value="Znf_PHD"/>
</dbReference>
<evidence type="ECO:0000256" key="6">
    <source>
        <dbReference type="ARBA" id="ARBA00023242"/>
    </source>
</evidence>
<evidence type="ECO:0000313" key="10">
    <source>
        <dbReference type="Proteomes" id="UP001146793"/>
    </source>
</evidence>
<gene>
    <name evidence="9" type="ORF">M0812_23310</name>
</gene>
<dbReference type="Proteomes" id="UP001146793">
    <property type="component" value="Unassembled WGS sequence"/>
</dbReference>
<comment type="caution">
    <text evidence="9">The sequence shown here is derived from an EMBL/GenBank/DDBJ whole genome shotgun (WGS) entry which is preliminary data.</text>
</comment>
<evidence type="ECO:0000256" key="5">
    <source>
        <dbReference type="ARBA" id="ARBA00022833"/>
    </source>
</evidence>
<evidence type="ECO:0000256" key="7">
    <source>
        <dbReference type="SAM" id="MobiDB-lite"/>
    </source>
</evidence>
<evidence type="ECO:0000313" key="9">
    <source>
        <dbReference type="EMBL" id="KAJ3430306.1"/>
    </source>
</evidence>
<reference evidence="9" key="1">
    <citation type="submission" date="2022-08" db="EMBL/GenBank/DDBJ databases">
        <title>Novel sulphate-reducing endosymbionts in the free-living metamonad Anaeramoeba.</title>
        <authorList>
            <person name="Jerlstrom-Hultqvist J."/>
            <person name="Cepicka I."/>
            <person name="Gallot-Lavallee L."/>
            <person name="Salas-Leiva D."/>
            <person name="Curtis B.A."/>
            <person name="Zahonova K."/>
            <person name="Pipaliya S."/>
            <person name="Dacks J."/>
            <person name="Roger A.J."/>
        </authorList>
    </citation>
    <scope>NUCLEOTIDE SEQUENCE</scope>
    <source>
        <strain evidence="9">Busselton2</strain>
    </source>
</reference>
<keyword evidence="6" id="KW-0539">Nucleus</keyword>
<sequence length="599" mass="71523">MEDYWSVLSVLAEEEFVDFKFLEKVGHIGFLATEPVEETKVEYPPIDLEDPFLEPEENEEAKKKEEKHQSTVNNKTNNLKVKKEQLEKQKKQPQPQPQQQQLEQFQQFQQFQQQQQQQLQQQQQRQQQQQQQNFLKQNTAQNPPPNKKKMINGYYTIRKETIINKNPKINQYEQQQQQQQQLQQFQLQQQFQQFKQFQQFQQTNNAIDTVETQAKEFEEEDEEDSKNWCCGEYKPNEDWIKCDRPKCETKWYHFGCVGLTKSVDGTWYCQKCQKIIDDYEAKKEKSKIIKRQLVAVKGSEAVSIPLWFAIKFQKKTMEINPDNNSSISIKIPYRYTTNFISILLKNSKKYLINLSQHSKFYYYVFNLLFPENIDPLSSLQIVTIFTDRLRQIQQYKFFTSKIFNSRLNKKYNTSSSPPPPQPKELHNGNSQPNQFKIKTEPGDVKEENKFQINSSISSVLSNQKKTIPKNEKNLMLMKELENNNQLIGNNTEIKTENIKNENLIFGKIKEEKEEEGKKRKFDQIESNHIKKENNEMKVEEQELKKSRNNDQNKYLEKLFNELNPLKNEKITQLETIISQVYESNLNKLHDWYFNKFQKN</sequence>
<feature type="compositionally biased region" description="Basic and acidic residues" evidence="7">
    <location>
        <begin position="60"/>
        <end position="69"/>
    </location>
</feature>
<dbReference type="SMART" id="SM00249">
    <property type="entry name" value="PHD"/>
    <property type="match status" value="1"/>
</dbReference>
<evidence type="ECO:0000259" key="8">
    <source>
        <dbReference type="SMART" id="SM00249"/>
    </source>
</evidence>
<dbReference type="GO" id="GO:0008270">
    <property type="term" value="F:zinc ion binding"/>
    <property type="evidence" value="ECO:0007669"/>
    <property type="project" value="UniProtKB-KW"/>
</dbReference>
<feature type="domain" description="Zinc finger PHD-type" evidence="8">
    <location>
        <begin position="228"/>
        <end position="273"/>
    </location>
</feature>
<proteinExistence type="inferred from homology"/>
<evidence type="ECO:0000256" key="3">
    <source>
        <dbReference type="ARBA" id="ARBA00022723"/>
    </source>
</evidence>
<protein>
    <submittedName>
        <fullName evidence="9">Inhibitor of growth protein</fullName>
    </submittedName>
</protein>